<keyword evidence="1" id="KW-0812">Transmembrane</keyword>
<dbReference type="EMBL" id="HBKO01024530">
    <property type="protein sequence ID" value="CAE2230175.1"/>
    <property type="molecule type" value="Transcribed_RNA"/>
</dbReference>
<evidence type="ECO:0000313" key="3">
    <source>
        <dbReference type="EMBL" id="CAE2230155.1"/>
    </source>
</evidence>
<dbReference type="EMBL" id="HBKO01024523">
    <property type="protein sequence ID" value="CAE2230155.1"/>
    <property type="molecule type" value="Transcribed_RNA"/>
</dbReference>
<evidence type="ECO:0000313" key="7">
    <source>
        <dbReference type="EMBL" id="CAE2230190.1"/>
    </source>
</evidence>
<evidence type="ECO:0000313" key="9">
    <source>
        <dbReference type="EMBL" id="CAE2230201.1"/>
    </source>
</evidence>
<dbReference type="EMBL" id="HBKO01024535">
    <property type="protein sequence ID" value="CAE2230190.1"/>
    <property type="molecule type" value="Transcribed_RNA"/>
</dbReference>
<sequence>MLFFSCACIALARKSAFCSFVLHSIPCPASCVLHHIWSSPHPARVILHCVHRFPFMQLLCTTHVRIDTLIIAFHLPPSRVRAFVPVPLQLVPSGSIPAGPFQRMISLASFASPHLATIVALFIALRSTSRACVRLSCPRCGSFLPVPHPSRPFQTLSCFLHSALSCFVSFILLLASHLVSIFAFFIGFPSCSRSVPRTHTRIYTKICSLKQWLFSM</sequence>
<dbReference type="AlphaFoldDB" id="A0A6T8A9U2"/>
<feature type="chain" id="PRO_5036191713" evidence="2">
    <location>
        <begin position="19"/>
        <end position="216"/>
    </location>
</feature>
<reference evidence="5" key="1">
    <citation type="submission" date="2021-01" db="EMBL/GenBank/DDBJ databases">
        <authorList>
            <person name="Corre E."/>
            <person name="Pelletier E."/>
            <person name="Niang G."/>
            <person name="Scheremetjew M."/>
            <person name="Finn R."/>
            <person name="Kale V."/>
            <person name="Holt S."/>
            <person name="Cochrane G."/>
            <person name="Meng A."/>
            <person name="Brown T."/>
            <person name="Cohen L."/>
        </authorList>
    </citation>
    <scope>NUCLEOTIDE SEQUENCE</scope>
    <source>
        <strain evidence="5">UIO037</strain>
    </source>
</reference>
<evidence type="ECO:0000313" key="6">
    <source>
        <dbReference type="EMBL" id="CAE2230189.1"/>
    </source>
</evidence>
<dbReference type="EMBL" id="HBKO01024534">
    <property type="protein sequence ID" value="CAE2230189.1"/>
    <property type="molecule type" value="Transcribed_RNA"/>
</dbReference>
<accession>A0A6T8A9U2</accession>
<dbReference type="EMBL" id="HBKO01024528">
    <property type="protein sequence ID" value="CAE2230169.1"/>
    <property type="molecule type" value="Transcribed_RNA"/>
</dbReference>
<proteinExistence type="predicted"/>
<evidence type="ECO:0000313" key="8">
    <source>
        <dbReference type="EMBL" id="CAE2230198.1"/>
    </source>
</evidence>
<feature type="signal peptide" evidence="2">
    <location>
        <begin position="1"/>
        <end position="18"/>
    </location>
</feature>
<organism evidence="5">
    <name type="scientific">Prymnesium polylepis</name>
    <dbReference type="NCBI Taxonomy" id="72548"/>
    <lineage>
        <taxon>Eukaryota</taxon>
        <taxon>Haptista</taxon>
        <taxon>Haptophyta</taxon>
        <taxon>Prymnesiophyceae</taxon>
        <taxon>Prymnesiales</taxon>
        <taxon>Prymnesiaceae</taxon>
        <taxon>Prymnesium</taxon>
    </lineage>
</organism>
<keyword evidence="1" id="KW-0472">Membrane</keyword>
<evidence type="ECO:0000256" key="1">
    <source>
        <dbReference type="SAM" id="Phobius"/>
    </source>
</evidence>
<keyword evidence="2" id="KW-0732">Signal</keyword>
<gene>
    <name evidence="3" type="ORF">CPOL0286_LOCUS11120</name>
    <name evidence="4" type="ORF">CPOL0286_LOCUS11122</name>
    <name evidence="5" type="ORF">CPOL0286_LOCUS11124</name>
    <name evidence="6" type="ORF">CPOL0286_LOCUS11128</name>
    <name evidence="7" type="ORF">CPOL0286_LOCUS11129</name>
    <name evidence="8" type="ORF">CPOL0286_LOCUS11132</name>
    <name evidence="9" type="ORF">CPOL0286_LOCUS11133</name>
</gene>
<name>A0A6T8A9U2_9EUKA</name>
<evidence type="ECO:0000313" key="5">
    <source>
        <dbReference type="EMBL" id="CAE2230175.1"/>
    </source>
</evidence>
<dbReference type="EMBL" id="HBKO01024538">
    <property type="protein sequence ID" value="CAE2230198.1"/>
    <property type="molecule type" value="Transcribed_RNA"/>
</dbReference>
<evidence type="ECO:0000313" key="4">
    <source>
        <dbReference type="EMBL" id="CAE2230169.1"/>
    </source>
</evidence>
<evidence type="ECO:0000256" key="2">
    <source>
        <dbReference type="SAM" id="SignalP"/>
    </source>
</evidence>
<protein>
    <submittedName>
        <fullName evidence="5">Uncharacterized protein</fullName>
    </submittedName>
</protein>
<dbReference type="EMBL" id="HBKO01024539">
    <property type="protein sequence ID" value="CAE2230201.1"/>
    <property type="molecule type" value="Transcribed_RNA"/>
</dbReference>
<feature type="transmembrane region" description="Helical" evidence="1">
    <location>
        <begin position="159"/>
        <end position="188"/>
    </location>
</feature>
<keyword evidence="1" id="KW-1133">Transmembrane helix</keyword>